<comment type="caution">
    <text evidence="1">The sequence shown here is derived from an EMBL/GenBank/DDBJ whole genome shotgun (WGS) entry which is preliminary data.</text>
</comment>
<reference evidence="1 2" key="1">
    <citation type="journal article" date="2016" name="Nat. Commun.">
        <title>Thousands of microbial genomes shed light on interconnected biogeochemical processes in an aquifer system.</title>
        <authorList>
            <person name="Anantharaman K."/>
            <person name="Brown C.T."/>
            <person name="Hug L.A."/>
            <person name="Sharon I."/>
            <person name="Castelle C.J."/>
            <person name="Probst A.J."/>
            <person name="Thomas B.C."/>
            <person name="Singh A."/>
            <person name="Wilkins M.J."/>
            <person name="Karaoz U."/>
            <person name="Brodie E.L."/>
            <person name="Williams K.H."/>
            <person name="Hubbard S.S."/>
            <person name="Banfield J.F."/>
        </authorList>
    </citation>
    <scope>NUCLEOTIDE SEQUENCE [LARGE SCALE GENOMIC DNA]</scope>
</reference>
<evidence type="ECO:0000313" key="1">
    <source>
        <dbReference type="EMBL" id="OGZ84663.1"/>
    </source>
</evidence>
<dbReference type="AlphaFoldDB" id="A0A1G2JCJ4"/>
<dbReference type="Gene3D" id="1.10.10.10">
    <property type="entry name" value="Winged helix-like DNA-binding domain superfamily/Winged helix DNA-binding domain"/>
    <property type="match status" value="1"/>
</dbReference>
<organism evidence="1 2">
    <name type="scientific">Candidatus Staskawiczbacteria bacterium RIFOXYC1_FULL_38_18</name>
    <dbReference type="NCBI Taxonomy" id="1802229"/>
    <lineage>
        <taxon>Bacteria</taxon>
        <taxon>Candidatus Staskawicziibacteriota</taxon>
    </lineage>
</organism>
<proteinExistence type="predicted"/>
<dbReference type="STRING" id="1802229.A2401_01285"/>
<name>A0A1G2JCJ4_9BACT</name>
<protein>
    <submittedName>
        <fullName evidence="1">Uncharacterized protein</fullName>
    </submittedName>
</protein>
<evidence type="ECO:0000313" key="2">
    <source>
        <dbReference type="Proteomes" id="UP000177751"/>
    </source>
</evidence>
<dbReference type="InterPro" id="IPR036388">
    <property type="entry name" value="WH-like_DNA-bd_sf"/>
</dbReference>
<gene>
    <name evidence="1" type="ORF">A2401_01285</name>
</gene>
<dbReference type="Pfam" id="PF13730">
    <property type="entry name" value="HTH_36"/>
    <property type="match status" value="1"/>
</dbReference>
<dbReference type="EMBL" id="MHPP01000014">
    <property type="protein sequence ID" value="OGZ84663.1"/>
    <property type="molecule type" value="Genomic_DNA"/>
</dbReference>
<sequence length="270" mass="31338">MTNTNQSVEIEDGSNDKKYFTIIPNYILNHSTPYDRDVYIQMKRIAGEHGTCWTSQKTLAKQCGVSINRLKKSLSYLLDNKWIKYMGTKKVGTKGGGQEVNEYKIVDLWKMNGEFYEIKGVSPDDIPAKQGVSLIEPRECHKKIRGVSLDDNKEEPINNKPIKEEAGDKENLIKEVVEKWNSYAKPLEGYRNKTLNKFGLPKCKGITADIRVVFYRLMKEKRTKEAMLESIKNYMNEVINRSPDNDYAIHRFSFYEFFNQDNGFVKFSNK</sequence>
<dbReference type="Proteomes" id="UP000177751">
    <property type="component" value="Unassembled WGS sequence"/>
</dbReference>
<accession>A0A1G2JCJ4</accession>